<dbReference type="Gene3D" id="3.90.550.10">
    <property type="entry name" value="Spore Coat Polysaccharide Biosynthesis Protein SpsA, Chain A"/>
    <property type="match status" value="1"/>
</dbReference>
<dbReference type="AlphaFoldDB" id="F3YZF3"/>
<organism evidence="2 3">
    <name type="scientific">Desulfocurvibacter africanus subsp. africanus str. Walvis Bay</name>
    <dbReference type="NCBI Taxonomy" id="690850"/>
    <lineage>
        <taxon>Bacteria</taxon>
        <taxon>Pseudomonadati</taxon>
        <taxon>Thermodesulfobacteriota</taxon>
        <taxon>Desulfovibrionia</taxon>
        <taxon>Desulfovibrionales</taxon>
        <taxon>Desulfovibrionaceae</taxon>
        <taxon>Desulfocurvibacter</taxon>
    </lineage>
</organism>
<protein>
    <submittedName>
        <fullName evidence="2">Glycosyl transferase family 2</fullName>
    </submittedName>
</protein>
<keyword evidence="2" id="KW-0808">Transferase</keyword>
<dbReference type="KEGG" id="daf:Desaf_3705"/>
<dbReference type="RefSeq" id="WP_014261587.1">
    <property type="nucleotide sequence ID" value="NC_016629.1"/>
</dbReference>
<dbReference type="PANTHER" id="PTHR43179:SF7">
    <property type="entry name" value="RHAMNOSYLTRANSFERASE WBBL"/>
    <property type="match status" value="1"/>
</dbReference>
<feature type="domain" description="Glycosyltransferase 2-like" evidence="1">
    <location>
        <begin position="8"/>
        <end position="140"/>
    </location>
</feature>
<dbReference type="Pfam" id="PF00535">
    <property type="entry name" value="Glycos_transf_2"/>
    <property type="match status" value="1"/>
</dbReference>
<evidence type="ECO:0000313" key="3">
    <source>
        <dbReference type="Proteomes" id="UP000007844"/>
    </source>
</evidence>
<dbReference type="HOGENOM" id="CLU_668560_0_0_7"/>
<dbReference type="PANTHER" id="PTHR43179">
    <property type="entry name" value="RHAMNOSYLTRANSFERASE WBBL"/>
    <property type="match status" value="1"/>
</dbReference>
<evidence type="ECO:0000313" key="2">
    <source>
        <dbReference type="EMBL" id="EGJ51982.1"/>
    </source>
</evidence>
<dbReference type="SUPFAM" id="SSF53448">
    <property type="entry name" value="Nucleotide-diphospho-sugar transferases"/>
    <property type="match status" value="1"/>
</dbReference>
<sequence length="435" mass="48960">MRESANTSVIIPVFNKWELTSACLESLAAHSPGDIEVIVVDNGSTDETRSACGPFGRNLFGNRFRVLHQERNLNFAPACNIGARAAQGMYLLFLNNDTLVTPGWLSPLQDSFRRYPKLGAVGPLLLYPAVGALRDRVQHLGICFEPQFYPQHLYEYFPADHPAVRRPRVFQALTAAALLMPAALFFNIGMFDEAFINGGEDVELGLRIRQTGNSLVCEAGSRVYHLASQTPGRHDHEQHNARILKERALDRICPDMHLQAGQDGYECALTPWLKCHIVLPVRRKRIYEQQARKCSDVEELRALLDREPLWLDGYDLVATHEEAAGNLDAALTYRFIASRLMPHPCTVIPLHKLALRVGDQARLDYTTDALRSFATQRDVGYFLQFAAPLHSFLSRVEIPQLADLYRRWLDERSSVEEALHEWGEASATLLSLAVC</sequence>
<dbReference type="InterPro" id="IPR001173">
    <property type="entry name" value="Glyco_trans_2-like"/>
</dbReference>
<gene>
    <name evidence="2" type="ORF">Desaf_3705</name>
</gene>
<dbReference type="eggNOG" id="COG1216">
    <property type="taxonomic scope" value="Bacteria"/>
</dbReference>
<dbReference type="GO" id="GO:0016740">
    <property type="term" value="F:transferase activity"/>
    <property type="evidence" value="ECO:0007669"/>
    <property type="project" value="UniProtKB-KW"/>
</dbReference>
<name>F3YZF3_DESAF</name>
<reference evidence="2 3" key="1">
    <citation type="journal article" date="2011" name="J. Bacteriol.">
        <title>Genome sequence of the mercury-methylating and pleomorphic Desulfovibrio africanus Strain Walvis Bay.</title>
        <authorList>
            <person name="Brown S.D."/>
            <person name="Wall J.D."/>
            <person name="Kucken A.M."/>
            <person name="Gilmour C.C."/>
            <person name="Podar M."/>
            <person name="Brandt C.C."/>
            <person name="Teshima H."/>
            <person name="Detter J.C."/>
            <person name="Han C.S."/>
            <person name="Land M.L."/>
            <person name="Lucas S."/>
            <person name="Han J."/>
            <person name="Pennacchio L."/>
            <person name="Nolan M."/>
            <person name="Pitluck S."/>
            <person name="Woyke T."/>
            <person name="Goodwin L."/>
            <person name="Palumbo A.V."/>
            <person name="Elias D.A."/>
        </authorList>
    </citation>
    <scope>NUCLEOTIDE SEQUENCE [LARGE SCALE GENOMIC DNA]</scope>
    <source>
        <strain evidence="2 3">Walvis Bay</strain>
    </source>
</reference>
<proteinExistence type="predicted"/>
<dbReference type="EMBL" id="CP003221">
    <property type="protein sequence ID" value="EGJ51982.1"/>
    <property type="molecule type" value="Genomic_DNA"/>
</dbReference>
<dbReference type="CDD" id="cd04186">
    <property type="entry name" value="GT_2_like_c"/>
    <property type="match status" value="1"/>
</dbReference>
<dbReference type="InterPro" id="IPR029044">
    <property type="entry name" value="Nucleotide-diphossugar_trans"/>
</dbReference>
<dbReference type="Proteomes" id="UP000007844">
    <property type="component" value="Chromosome"/>
</dbReference>
<evidence type="ECO:0000259" key="1">
    <source>
        <dbReference type="Pfam" id="PF00535"/>
    </source>
</evidence>
<accession>F3YZF3</accession>
<keyword evidence="3" id="KW-1185">Reference proteome</keyword>
<dbReference type="STRING" id="690850.Desaf_3705"/>